<keyword evidence="2 4" id="KW-0378">Hydrolase</keyword>
<dbReference type="EC" id="3.2.1.22" evidence="4"/>
<dbReference type="Pfam" id="PF16499">
    <property type="entry name" value="Melibiase_2"/>
    <property type="match status" value="1"/>
</dbReference>
<dbReference type="GO" id="GO:0004557">
    <property type="term" value="F:alpha-galactosidase activity"/>
    <property type="evidence" value="ECO:0007669"/>
    <property type="project" value="UniProtKB-EC"/>
</dbReference>
<keyword evidence="3 4" id="KW-0326">Glycosidase</keyword>
<dbReference type="PRINTS" id="PR00740">
    <property type="entry name" value="GLHYDRLASE27"/>
</dbReference>
<dbReference type="InterPro" id="IPR017853">
    <property type="entry name" value="GH"/>
</dbReference>
<evidence type="ECO:0000256" key="1">
    <source>
        <dbReference type="ARBA" id="ARBA00009743"/>
    </source>
</evidence>
<sequence>MSRALLNSGRNIFFSICEWGIDNPATWAGGVGNSWRTAGDIKDEWGSMTSNADSNDVWASYARPGGWNDPDMLEVGNGGMTTEEYRSHFSIWALAKQDHCPCAYLMMQAPLLASCDIRSMSKETKEIISNQNVIAVNQDALGVQGHKAQKDGNQEASKRTAELILGRMS</sequence>
<name>A0A8T0VFG7_PANVG</name>
<dbReference type="Proteomes" id="UP000823388">
    <property type="component" value="Chromosome 2N"/>
</dbReference>
<evidence type="ECO:0000256" key="4">
    <source>
        <dbReference type="RuleBase" id="RU361168"/>
    </source>
</evidence>
<comment type="catalytic activity">
    <reaction evidence="4">
        <text>Hydrolysis of terminal, non-reducing alpha-D-galactose residues in alpha-D-galactosides, including galactose oligosaccharides, galactomannans and galactolipids.</text>
        <dbReference type="EC" id="3.2.1.22"/>
    </reaction>
</comment>
<comment type="similarity">
    <text evidence="1 4">Belongs to the glycosyl hydrolase 27 family.</text>
</comment>
<gene>
    <name evidence="5" type="ORF">PVAP13_2NG224306</name>
</gene>
<organism evidence="5 6">
    <name type="scientific">Panicum virgatum</name>
    <name type="common">Blackwell switchgrass</name>
    <dbReference type="NCBI Taxonomy" id="38727"/>
    <lineage>
        <taxon>Eukaryota</taxon>
        <taxon>Viridiplantae</taxon>
        <taxon>Streptophyta</taxon>
        <taxon>Embryophyta</taxon>
        <taxon>Tracheophyta</taxon>
        <taxon>Spermatophyta</taxon>
        <taxon>Magnoliopsida</taxon>
        <taxon>Liliopsida</taxon>
        <taxon>Poales</taxon>
        <taxon>Poaceae</taxon>
        <taxon>PACMAD clade</taxon>
        <taxon>Panicoideae</taxon>
        <taxon>Panicodae</taxon>
        <taxon>Paniceae</taxon>
        <taxon>Panicinae</taxon>
        <taxon>Panicum</taxon>
        <taxon>Panicum sect. Hiantes</taxon>
    </lineage>
</organism>
<dbReference type="PANTHER" id="PTHR11452">
    <property type="entry name" value="ALPHA-GALACTOSIDASE/ALPHA-N-ACETYLGALACTOSAMINIDASE"/>
    <property type="match status" value="1"/>
</dbReference>
<comment type="caution">
    <text evidence="5">The sequence shown here is derived from an EMBL/GenBank/DDBJ whole genome shotgun (WGS) entry which is preliminary data.</text>
</comment>
<accession>A0A8T0VFG7</accession>
<evidence type="ECO:0000313" key="6">
    <source>
        <dbReference type="Proteomes" id="UP000823388"/>
    </source>
</evidence>
<dbReference type="GO" id="GO:0005975">
    <property type="term" value="P:carbohydrate metabolic process"/>
    <property type="evidence" value="ECO:0007669"/>
    <property type="project" value="InterPro"/>
</dbReference>
<dbReference type="CDD" id="cd14792">
    <property type="entry name" value="GH27"/>
    <property type="match status" value="1"/>
</dbReference>
<evidence type="ECO:0000256" key="2">
    <source>
        <dbReference type="ARBA" id="ARBA00022801"/>
    </source>
</evidence>
<dbReference type="InterPro" id="IPR002241">
    <property type="entry name" value="Glyco_hydro_27"/>
</dbReference>
<evidence type="ECO:0000313" key="5">
    <source>
        <dbReference type="EMBL" id="KAG2633960.1"/>
    </source>
</evidence>
<dbReference type="AlphaFoldDB" id="A0A8T0VFG7"/>
<dbReference type="PANTHER" id="PTHR11452:SF33">
    <property type="entry name" value="ALPHA-GALACTOSIDASE 2"/>
    <property type="match status" value="1"/>
</dbReference>
<keyword evidence="4" id="KW-1015">Disulfide bond</keyword>
<dbReference type="SUPFAM" id="SSF51445">
    <property type="entry name" value="(Trans)glycosidases"/>
    <property type="match status" value="1"/>
</dbReference>
<keyword evidence="6" id="KW-1185">Reference proteome</keyword>
<dbReference type="GO" id="GO:0009505">
    <property type="term" value="C:plant-type cell wall"/>
    <property type="evidence" value="ECO:0007669"/>
    <property type="project" value="TreeGrafter"/>
</dbReference>
<protein>
    <recommendedName>
        <fullName evidence="4">Alpha-galactosidase</fullName>
        <ecNumber evidence="4">3.2.1.22</ecNumber>
    </recommendedName>
    <alternativeName>
        <fullName evidence="4">Melibiase</fullName>
    </alternativeName>
</protein>
<proteinExistence type="inferred from homology"/>
<dbReference type="Gene3D" id="3.20.20.70">
    <property type="entry name" value="Aldolase class I"/>
    <property type="match status" value="1"/>
</dbReference>
<reference evidence="5" key="1">
    <citation type="submission" date="2020-05" db="EMBL/GenBank/DDBJ databases">
        <title>WGS assembly of Panicum virgatum.</title>
        <authorList>
            <person name="Lovell J.T."/>
            <person name="Jenkins J."/>
            <person name="Shu S."/>
            <person name="Juenger T.E."/>
            <person name="Schmutz J."/>
        </authorList>
    </citation>
    <scope>NUCLEOTIDE SEQUENCE</scope>
    <source>
        <strain evidence="5">AP13</strain>
    </source>
</reference>
<dbReference type="InterPro" id="IPR013785">
    <property type="entry name" value="Aldolase_TIM"/>
</dbReference>
<dbReference type="EMBL" id="CM029040">
    <property type="protein sequence ID" value="KAG2633960.1"/>
    <property type="molecule type" value="Genomic_DNA"/>
</dbReference>
<evidence type="ECO:0000256" key="3">
    <source>
        <dbReference type="ARBA" id="ARBA00023295"/>
    </source>
</evidence>